<gene>
    <name evidence="1" type="ORF">OG477_19370</name>
</gene>
<dbReference type="AlphaFoldDB" id="A0AAU1I0L8"/>
<organism evidence="1">
    <name type="scientific">Streptomyces sp. NBC_00180</name>
    <dbReference type="NCBI Taxonomy" id="2903632"/>
    <lineage>
        <taxon>Bacteria</taxon>
        <taxon>Bacillati</taxon>
        <taxon>Actinomycetota</taxon>
        <taxon>Actinomycetes</taxon>
        <taxon>Kitasatosporales</taxon>
        <taxon>Streptomycetaceae</taxon>
        <taxon>Streptomyces</taxon>
    </lineage>
</organism>
<reference evidence="1" key="1">
    <citation type="submission" date="2022-10" db="EMBL/GenBank/DDBJ databases">
        <title>The complete genomes of actinobacterial strains from the NBC collection.</title>
        <authorList>
            <person name="Joergensen T.S."/>
            <person name="Alvarez Arevalo M."/>
            <person name="Sterndorff E.B."/>
            <person name="Faurdal D."/>
            <person name="Vuksanovic O."/>
            <person name="Mourched A.-S."/>
            <person name="Charusanti P."/>
            <person name="Shaw S."/>
            <person name="Blin K."/>
            <person name="Weber T."/>
        </authorList>
    </citation>
    <scope>NUCLEOTIDE SEQUENCE</scope>
    <source>
        <strain evidence="1">NBC 00180</strain>
    </source>
</reference>
<accession>A0AAU1I0L8</accession>
<sequence length="143" mass="14597">MADPHAFAERVVLFPLGEGGLRSPAAGPLPGYLPATYVPGRSLPATAGLAVAAVGVAVSLAVRPPGTVVAAADRSALGLGPAMCLIPATRFGYLVHPLVPAAWFRRTEPVTAAHGAARLVGGRPWAWVVRLFRCGVSAIPCDA</sequence>
<evidence type="ECO:0000313" key="1">
    <source>
        <dbReference type="EMBL" id="WTP87403.1"/>
    </source>
</evidence>
<dbReference type="EMBL" id="CP108140">
    <property type="protein sequence ID" value="WTP87403.1"/>
    <property type="molecule type" value="Genomic_DNA"/>
</dbReference>
<proteinExistence type="predicted"/>
<name>A0AAU1I0L8_9ACTN</name>
<protein>
    <submittedName>
        <fullName evidence="1">Uncharacterized protein</fullName>
    </submittedName>
</protein>